<sequence length="95" mass="10211">MAAEAASPLPSNTFPSQPTKITSIKTLAESPGLTSIPATHTFTPDLHGQVTSVPEGSILVIDYSLLISGTPGQRGFFDLEEEEKQEFKGMDPIYM</sequence>
<comment type="caution">
    <text evidence="1">The sequence shown here is derived from an EMBL/GenBank/DDBJ whole genome shotgun (WGS) entry which is preliminary data.</text>
</comment>
<accession>A0A5N5JB50</accession>
<gene>
    <name evidence="1" type="ORF">DKX38_026680</name>
</gene>
<keyword evidence="2" id="KW-1185">Reference proteome</keyword>
<dbReference type="Proteomes" id="UP000326939">
    <property type="component" value="Chromosome 17"/>
</dbReference>
<evidence type="ECO:0000313" key="2">
    <source>
        <dbReference type="Proteomes" id="UP000326939"/>
    </source>
</evidence>
<name>A0A5N5JB50_9ROSI</name>
<organism evidence="1 2">
    <name type="scientific">Salix brachista</name>
    <dbReference type="NCBI Taxonomy" id="2182728"/>
    <lineage>
        <taxon>Eukaryota</taxon>
        <taxon>Viridiplantae</taxon>
        <taxon>Streptophyta</taxon>
        <taxon>Embryophyta</taxon>
        <taxon>Tracheophyta</taxon>
        <taxon>Spermatophyta</taxon>
        <taxon>Magnoliopsida</taxon>
        <taxon>eudicotyledons</taxon>
        <taxon>Gunneridae</taxon>
        <taxon>Pentapetalae</taxon>
        <taxon>rosids</taxon>
        <taxon>fabids</taxon>
        <taxon>Malpighiales</taxon>
        <taxon>Salicaceae</taxon>
        <taxon>Saliceae</taxon>
        <taxon>Salix</taxon>
    </lineage>
</organism>
<dbReference type="AlphaFoldDB" id="A0A5N5JB50"/>
<protein>
    <submittedName>
        <fullName evidence="1">Uncharacterized protein</fullName>
    </submittedName>
</protein>
<dbReference type="EMBL" id="VDCV01000017">
    <property type="protein sequence ID" value="KAB5516032.1"/>
    <property type="molecule type" value="Genomic_DNA"/>
</dbReference>
<reference evidence="2" key="1">
    <citation type="journal article" date="2019" name="Gigascience">
        <title>De novo genome assembly of the endangered Acer yangbiense, a plant species with extremely small populations endemic to Yunnan Province, China.</title>
        <authorList>
            <person name="Yang J."/>
            <person name="Wariss H.M."/>
            <person name="Tao L."/>
            <person name="Zhang R."/>
            <person name="Yun Q."/>
            <person name="Hollingsworth P."/>
            <person name="Dao Z."/>
            <person name="Luo G."/>
            <person name="Guo H."/>
            <person name="Ma Y."/>
            <person name="Sun W."/>
        </authorList>
    </citation>
    <scope>NUCLEOTIDE SEQUENCE [LARGE SCALE GENOMIC DNA]</scope>
    <source>
        <strain evidence="2">cv. br00</strain>
    </source>
</reference>
<evidence type="ECO:0000313" key="1">
    <source>
        <dbReference type="EMBL" id="KAB5516032.1"/>
    </source>
</evidence>
<proteinExistence type="predicted"/>